<name>A0A9W4XMX9_9PLEO</name>
<proteinExistence type="predicted"/>
<dbReference type="OrthoDB" id="3892429at2759"/>
<evidence type="ECO:0000313" key="3">
    <source>
        <dbReference type="Proteomes" id="UP001152607"/>
    </source>
</evidence>
<evidence type="ECO:0000313" key="2">
    <source>
        <dbReference type="EMBL" id="CAI6337488.1"/>
    </source>
</evidence>
<accession>A0A9W4XMX9</accession>
<dbReference type="EMBL" id="CAOQHR010000007">
    <property type="protein sequence ID" value="CAI6337488.1"/>
    <property type="molecule type" value="Genomic_DNA"/>
</dbReference>
<keyword evidence="3" id="KW-1185">Reference proteome</keyword>
<dbReference type="AlphaFoldDB" id="A0A9W4XMX9"/>
<protein>
    <submittedName>
        <fullName evidence="2">Uncharacterized protein</fullName>
    </submittedName>
</protein>
<feature type="region of interest" description="Disordered" evidence="1">
    <location>
        <begin position="340"/>
        <end position="389"/>
    </location>
</feature>
<feature type="compositionally biased region" description="Polar residues" evidence="1">
    <location>
        <begin position="497"/>
        <end position="508"/>
    </location>
</feature>
<dbReference type="Proteomes" id="UP001152607">
    <property type="component" value="Unassembled WGS sequence"/>
</dbReference>
<comment type="caution">
    <text evidence="2">The sequence shown here is derived from an EMBL/GenBank/DDBJ whole genome shotgun (WGS) entry which is preliminary data.</text>
</comment>
<organism evidence="2 3">
    <name type="scientific">Periconia digitata</name>
    <dbReference type="NCBI Taxonomy" id="1303443"/>
    <lineage>
        <taxon>Eukaryota</taxon>
        <taxon>Fungi</taxon>
        <taxon>Dikarya</taxon>
        <taxon>Ascomycota</taxon>
        <taxon>Pezizomycotina</taxon>
        <taxon>Dothideomycetes</taxon>
        <taxon>Pleosporomycetidae</taxon>
        <taxon>Pleosporales</taxon>
        <taxon>Massarineae</taxon>
        <taxon>Periconiaceae</taxon>
        <taxon>Periconia</taxon>
    </lineage>
</organism>
<reference evidence="2" key="1">
    <citation type="submission" date="2023-01" db="EMBL/GenBank/DDBJ databases">
        <authorList>
            <person name="Van Ghelder C."/>
            <person name="Rancurel C."/>
        </authorList>
    </citation>
    <scope>NUCLEOTIDE SEQUENCE</scope>
    <source>
        <strain evidence="2">CNCM I-4278</strain>
    </source>
</reference>
<feature type="compositionally biased region" description="Pro residues" evidence="1">
    <location>
        <begin position="13"/>
        <end position="26"/>
    </location>
</feature>
<feature type="region of interest" description="Disordered" evidence="1">
    <location>
        <begin position="1"/>
        <end position="34"/>
    </location>
</feature>
<sequence>MSPVPTTQEAPALPSPLQPAPPPTSPPQQQSVQSIIQQAGSMLPDFDDILNRKYNEIVIDFRNNPKAEPVTAKDRKEFIEQAYLYTDALIFGGGRTLSDGESKVRALTKVFCKVLAEESWSEAWIRPEDVERKLSRFEMHKDSKVLAAEYKLHTPQDAIRAAREAQQKVKDLPKDNKTPRGPYDDIEVVFVPGTVSAAATASINRDTTYPVSVSSVANVLLTHPCRDMTRPCAMARKFVECQDIEELRGLRKFACDVCDFAPHLLDNDNASLLIILLILPRAEICKRFDDMGIRIEGSTISHRRSECVKNKMGWKNSEERKHFDNVALELQSRIKAACGGPNRVHRYTPRTPKYVTSDTSRPSSRNGIDGIHNHNGFNGTPGPNGYMPPPIGLFTPQIGANSHKQPPIGMFAPNGRVNGHNQQFPGGMVTPQNGYINHNHNHNHKQLKDGVPTPTGVNGGSGQKQPPIGMFTPPAPPSSAHSGFNPVNRISPVNGHTPANSSLNVGQRRSSRGTPALVSQKAAGKQPVRKDEDAMDTS</sequence>
<feature type="compositionally biased region" description="Polar residues" evidence="1">
    <location>
        <begin position="354"/>
        <end position="366"/>
    </location>
</feature>
<feature type="region of interest" description="Disordered" evidence="1">
    <location>
        <begin position="434"/>
        <end position="538"/>
    </location>
</feature>
<evidence type="ECO:0000256" key="1">
    <source>
        <dbReference type="SAM" id="MobiDB-lite"/>
    </source>
</evidence>
<gene>
    <name evidence="2" type="ORF">PDIGIT_LOCUS10600</name>
</gene>